<sequence length="256" mass="26671">MRPLVLIPARMASTRLPDKPLADIHGKPMIVHVLERAREAAIGPVAVACDTPAIADAVRRAGGEAVLVPDDVPSGTDRINLALATLDPLGEHDVVVNLQGDLPTLPSSMLRSVLMPLADPAVDIATLVAPITSAEEAATPSVVKCACAFARGGTVAPALYFSRNAIPSGPGPLWHHIGVYAYRRVALARFVALPEGFLEAREKLEQLRALEAGMRIGAARVDHAPFGVDTPADLERAREALRPRGAPAGGVAGGAA</sequence>
<dbReference type="InterPro" id="IPR003329">
    <property type="entry name" value="Cytidylyl_trans"/>
</dbReference>
<reference evidence="4 5" key="1">
    <citation type="submission" date="2024-09" db="EMBL/GenBank/DDBJ databases">
        <authorList>
            <person name="Sun Q."/>
            <person name="Mori K."/>
        </authorList>
    </citation>
    <scope>NUCLEOTIDE SEQUENCE [LARGE SCALE GENOMIC DNA]</scope>
    <source>
        <strain evidence="4 5">TBRC 5777</strain>
    </source>
</reference>
<dbReference type="Gene3D" id="3.90.550.10">
    <property type="entry name" value="Spore Coat Polysaccharide Biosynthesis Protein SpsA, Chain A"/>
    <property type="match status" value="1"/>
</dbReference>
<dbReference type="EC" id="2.7.7.38" evidence="4"/>
<keyword evidence="1 4" id="KW-0808">Transferase</keyword>
<comment type="caution">
    <text evidence="4">The sequence shown here is derived from an EMBL/GenBank/DDBJ whole genome shotgun (WGS) entry which is preliminary data.</text>
</comment>
<protein>
    <submittedName>
        <fullName evidence="4">3-deoxy-manno-octulosonate cytidylyltransferase</fullName>
        <ecNumber evidence="4">2.7.7.38</ecNumber>
    </submittedName>
</protein>
<organism evidence="4 5">
    <name type="scientific">Roseomonas elaeocarpi</name>
    <dbReference type="NCBI Taxonomy" id="907779"/>
    <lineage>
        <taxon>Bacteria</taxon>
        <taxon>Pseudomonadati</taxon>
        <taxon>Pseudomonadota</taxon>
        <taxon>Alphaproteobacteria</taxon>
        <taxon>Acetobacterales</taxon>
        <taxon>Roseomonadaceae</taxon>
        <taxon>Roseomonas</taxon>
    </lineage>
</organism>
<dbReference type="Proteomes" id="UP001589865">
    <property type="component" value="Unassembled WGS sequence"/>
</dbReference>
<dbReference type="PANTHER" id="PTHR42866">
    <property type="entry name" value="3-DEOXY-MANNO-OCTULOSONATE CYTIDYLYLTRANSFERASE"/>
    <property type="match status" value="1"/>
</dbReference>
<gene>
    <name evidence="4" type="ORF">ACFFGY_17460</name>
</gene>
<dbReference type="RefSeq" id="WP_377045790.1">
    <property type="nucleotide sequence ID" value="NZ_JBHLUN010000012.1"/>
</dbReference>
<dbReference type="PANTHER" id="PTHR42866:SF2">
    <property type="entry name" value="3-DEOXY-MANNO-OCTULOSONATE CYTIDYLYLTRANSFERASE, MITOCHONDRIAL"/>
    <property type="match status" value="1"/>
</dbReference>
<evidence type="ECO:0000256" key="3">
    <source>
        <dbReference type="ARBA" id="ARBA00022985"/>
    </source>
</evidence>
<evidence type="ECO:0000313" key="5">
    <source>
        <dbReference type="Proteomes" id="UP001589865"/>
    </source>
</evidence>
<dbReference type="InterPro" id="IPR029044">
    <property type="entry name" value="Nucleotide-diphossugar_trans"/>
</dbReference>
<evidence type="ECO:0000313" key="4">
    <source>
        <dbReference type="EMBL" id="MFC0410044.1"/>
    </source>
</evidence>
<dbReference type="SUPFAM" id="SSF53448">
    <property type="entry name" value="Nucleotide-diphospho-sugar transferases"/>
    <property type="match status" value="1"/>
</dbReference>
<dbReference type="InterPro" id="IPR004528">
    <property type="entry name" value="KdsB"/>
</dbReference>
<dbReference type="CDD" id="cd02517">
    <property type="entry name" value="CMP-KDO-Synthetase"/>
    <property type="match status" value="1"/>
</dbReference>
<dbReference type="NCBIfam" id="TIGR00466">
    <property type="entry name" value="kdsB"/>
    <property type="match status" value="1"/>
</dbReference>
<accession>A0ABV6JWE6</accession>
<name>A0ABV6JWE6_9PROT</name>
<dbReference type="NCBIfam" id="NF003952">
    <property type="entry name" value="PRK05450.1-5"/>
    <property type="match status" value="1"/>
</dbReference>
<dbReference type="GO" id="GO:0008690">
    <property type="term" value="F:3-deoxy-manno-octulosonate cytidylyltransferase activity"/>
    <property type="evidence" value="ECO:0007669"/>
    <property type="project" value="UniProtKB-EC"/>
</dbReference>
<dbReference type="Pfam" id="PF02348">
    <property type="entry name" value="CTP_transf_3"/>
    <property type="match status" value="1"/>
</dbReference>
<evidence type="ECO:0000256" key="2">
    <source>
        <dbReference type="ARBA" id="ARBA00022695"/>
    </source>
</evidence>
<proteinExistence type="predicted"/>
<keyword evidence="5" id="KW-1185">Reference proteome</keyword>
<dbReference type="EMBL" id="JBHLUN010000012">
    <property type="protein sequence ID" value="MFC0410044.1"/>
    <property type="molecule type" value="Genomic_DNA"/>
</dbReference>
<keyword evidence="3" id="KW-0448">Lipopolysaccharide biosynthesis</keyword>
<keyword evidence="2 4" id="KW-0548">Nucleotidyltransferase</keyword>
<evidence type="ECO:0000256" key="1">
    <source>
        <dbReference type="ARBA" id="ARBA00022679"/>
    </source>
</evidence>
<dbReference type="NCBIfam" id="NF003948">
    <property type="entry name" value="PRK05450.1-1"/>
    <property type="match status" value="1"/>
</dbReference>